<name>A0ACB9CDA8_9ASTR</name>
<reference evidence="1 2" key="2">
    <citation type="journal article" date="2022" name="Mol. Ecol. Resour.">
        <title>The genomes of chicory, endive, great burdock and yacon provide insights into Asteraceae paleo-polyploidization history and plant inulin production.</title>
        <authorList>
            <person name="Fan W."/>
            <person name="Wang S."/>
            <person name="Wang H."/>
            <person name="Wang A."/>
            <person name="Jiang F."/>
            <person name="Liu H."/>
            <person name="Zhao H."/>
            <person name="Xu D."/>
            <person name="Zhang Y."/>
        </authorList>
    </citation>
    <scope>NUCLEOTIDE SEQUENCE [LARGE SCALE GENOMIC DNA]</scope>
    <source>
        <strain evidence="2">cv. Yunnan</strain>
        <tissue evidence="1">Leaves</tissue>
    </source>
</reference>
<keyword evidence="2" id="KW-1185">Reference proteome</keyword>
<accession>A0ACB9CDA8</accession>
<reference evidence="2" key="1">
    <citation type="journal article" date="2022" name="Mol. Ecol. Resour.">
        <title>The genomes of chicory, endive, great burdock and yacon provide insights into Asteraceae palaeo-polyploidization history and plant inulin production.</title>
        <authorList>
            <person name="Fan W."/>
            <person name="Wang S."/>
            <person name="Wang H."/>
            <person name="Wang A."/>
            <person name="Jiang F."/>
            <person name="Liu H."/>
            <person name="Zhao H."/>
            <person name="Xu D."/>
            <person name="Zhang Y."/>
        </authorList>
    </citation>
    <scope>NUCLEOTIDE SEQUENCE [LARGE SCALE GENOMIC DNA]</scope>
    <source>
        <strain evidence="2">cv. Yunnan</strain>
    </source>
</reference>
<sequence length="436" mass="50472">MHRGTERTSYIPFPLNPETRSDVIPVRLHFSETLPQAREPISHRRLCVNNVVVSITSFQVSQGDFIYLKENDAIIYLEIRRSFYIEISVSKIIGKSLGSPVRMWRRTKTEWFRLLKTKRGCRLLLKGLFLQQLRSSMQDEDLERTKKFGSEKFRKEYPVVPLSSFINITYNNGSPATNELDSRHSKEALISFFGEELNYISKASYIRLRGYSAPSRNERRGNSLDFKDEGNASFKALVRFQRLSFQHKAARLSAYSIEWHGKKQEQKAPHRGERTTSWVEAAFMINLMSLTPIFHQARKQVSQTKPQDMGKQGTDSLKGPGRREEHKAKVTEAEIFRIKIKFRLKPLVELLSSASSVDSLVLVDSLVSGLAALLFPFFPFCFIRPLSLIRYKFSFHPRSIECHQIIVSRLSHCERQLLALRTNLTLEEQKARIELK</sequence>
<gene>
    <name evidence="1" type="ORF">L1987_63439</name>
</gene>
<evidence type="ECO:0000313" key="1">
    <source>
        <dbReference type="EMBL" id="KAI3732238.1"/>
    </source>
</evidence>
<comment type="caution">
    <text evidence="1">The sequence shown here is derived from an EMBL/GenBank/DDBJ whole genome shotgun (WGS) entry which is preliminary data.</text>
</comment>
<protein>
    <submittedName>
        <fullName evidence="1">Uncharacterized protein</fullName>
    </submittedName>
</protein>
<dbReference type="EMBL" id="CM042038">
    <property type="protein sequence ID" value="KAI3732238.1"/>
    <property type="molecule type" value="Genomic_DNA"/>
</dbReference>
<evidence type="ECO:0000313" key="2">
    <source>
        <dbReference type="Proteomes" id="UP001056120"/>
    </source>
</evidence>
<organism evidence="1 2">
    <name type="scientific">Smallanthus sonchifolius</name>
    <dbReference type="NCBI Taxonomy" id="185202"/>
    <lineage>
        <taxon>Eukaryota</taxon>
        <taxon>Viridiplantae</taxon>
        <taxon>Streptophyta</taxon>
        <taxon>Embryophyta</taxon>
        <taxon>Tracheophyta</taxon>
        <taxon>Spermatophyta</taxon>
        <taxon>Magnoliopsida</taxon>
        <taxon>eudicotyledons</taxon>
        <taxon>Gunneridae</taxon>
        <taxon>Pentapetalae</taxon>
        <taxon>asterids</taxon>
        <taxon>campanulids</taxon>
        <taxon>Asterales</taxon>
        <taxon>Asteraceae</taxon>
        <taxon>Asteroideae</taxon>
        <taxon>Heliantheae alliance</taxon>
        <taxon>Millerieae</taxon>
        <taxon>Smallanthus</taxon>
    </lineage>
</organism>
<dbReference type="Proteomes" id="UP001056120">
    <property type="component" value="Linkage Group LG21"/>
</dbReference>
<proteinExistence type="predicted"/>